<keyword evidence="1" id="KW-1133">Transmembrane helix</keyword>
<feature type="transmembrane region" description="Helical" evidence="1">
    <location>
        <begin position="65"/>
        <end position="86"/>
    </location>
</feature>
<feature type="transmembrane region" description="Helical" evidence="1">
    <location>
        <begin position="92"/>
        <end position="111"/>
    </location>
</feature>
<reference evidence="2 3" key="1">
    <citation type="submission" date="2014-07" db="EMBL/GenBank/DDBJ databases">
        <authorList>
            <person name="Wibberg Daniel"/>
        </authorList>
    </citation>
    <scope>NUCLEOTIDE SEQUENCE [LARGE SCALE GENOMIC DNA]</scope>
</reference>
<evidence type="ECO:0000256" key="1">
    <source>
        <dbReference type="SAM" id="Phobius"/>
    </source>
</evidence>
<keyword evidence="3" id="KW-1185">Reference proteome</keyword>
<accession>A0A090IPN9</accession>
<evidence type="ECO:0000313" key="2">
    <source>
        <dbReference type="EMBL" id="CEE00026.1"/>
    </source>
</evidence>
<dbReference type="AlphaFoldDB" id="A0A090IPN9"/>
<dbReference type="Proteomes" id="UP000040576">
    <property type="component" value="Unassembled WGS sequence"/>
</dbReference>
<organism evidence="2 3">
    <name type="scientific">Caldibacillus thermoamylovorans</name>
    <dbReference type="NCBI Taxonomy" id="35841"/>
    <lineage>
        <taxon>Bacteria</taxon>
        <taxon>Bacillati</taxon>
        <taxon>Bacillota</taxon>
        <taxon>Bacilli</taxon>
        <taxon>Bacillales</taxon>
        <taxon>Bacillaceae</taxon>
        <taxon>Caldibacillus</taxon>
    </lineage>
</organism>
<feature type="transmembrane region" description="Helical" evidence="1">
    <location>
        <begin position="118"/>
        <end position="144"/>
    </location>
</feature>
<feature type="transmembrane region" description="Helical" evidence="1">
    <location>
        <begin position="177"/>
        <end position="204"/>
    </location>
</feature>
<dbReference type="RefSeq" id="WP_095141925.1">
    <property type="nucleotide sequence ID" value="NZ_JXLR01000120.1"/>
</dbReference>
<keyword evidence="1" id="KW-0812">Transmembrane</keyword>
<dbReference type="eggNOG" id="ENOG50327CD">
    <property type="taxonomic scope" value="Bacteria"/>
</dbReference>
<protein>
    <recommendedName>
        <fullName evidence="4">Stage II sporulation protein M</fullName>
    </recommendedName>
</protein>
<dbReference type="Pfam" id="PF01944">
    <property type="entry name" value="SpoIIM"/>
    <property type="match status" value="1"/>
</dbReference>
<name>A0A090IPN9_9BACI</name>
<feature type="transmembrane region" description="Helical" evidence="1">
    <location>
        <begin position="17"/>
        <end position="37"/>
    </location>
</feature>
<evidence type="ECO:0008006" key="4">
    <source>
        <dbReference type="Google" id="ProtNLM"/>
    </source>
</evidence>
<proteinExistence type="predicted"/>
<keyword evidence="1" id="KW-0472">Membrane</keyword>
<sequence length="205" mass="22906">MVKIQNVVNKSVFKRSINFLIFAVAITIVATVITYIINPSLEELTKEVGNNLPDQVKESKGIKKVWSFIVNNGFIVPLQMFFLALIPIQFLYLLNIISTVALTGILFGIALQANFKKGLGIIISAIPHYIFEVFAFCLFAAVLFKLNQVVRDKVRSVFKKDKAGTSLIKNVLGTVKIYAVLILPIIIMAAFLETYIADIIFSLFE</sequence>
<dbReference type="InterPro" id="IPR002798">
    <property type="entry name" value="SpoIIM-like"/>
</dbReference>
<dbReference type="PATRIC" id="fig|35841.6.peg.882"/>
<gene>
    <name evidence="2" type="ORF">BT1A1_0155</name>
</gene>
<evidence type="ECO:0000313" key="3">
    <source>
        <dbReference type="Proteomes" id="UP000040576"/>
    </source>
</evidence>
<dbReference type="EMBL" id="CCRF01000006">
    <property type="protein sequence ID" value="CEE00026.1"/>
    <property type="molecule type" value="Genomic_DNA"/>
</dbReference>